<name>A0A8S8XCV6_9PROT</name>
<proteinExistence type="predicted"/>
<comment type="caution">
    <text evidence="3">The sequence shown here is derived from an EMBL/GenBank/DDBJ whole genome shotgun (WGS) entry which is preliminary data.</text>
</comment>
<dbReference type="AlphaFoldDB" id="A0A8S8XCV6"/>
<dbReference type="Proteomes" id="UP000681075">
    <property type="component" value="Unassembled WGS sequence"/>
</dbReference>
<reference evidence="3" key="1">
    <citation type="submission" date="2021-02" db="EMBL/GenBank/DDBJ databases">
        <title>Genome sequence of Rhodospirillales sp. strain TMPK1 isolated from soil.</title>
        <authorList>
            <person name="Nakai R."/>
            <person name="Kusada H."/>
            <person name="Tamaki H."/>
        </authorList>
    </citation>
    <scope>NUCLEOTIDE SEQUENCE</scope>
    <source>
        <strain evidence="3">TMPK1</strain>
    </source>
</reference>
<sequence length="431" mass="45264">MSVLWVGQAEQFKSLSAAVKAAAAGDTINIRAGVYRDDDVRIDKPLTIVGVGGLAHLEGTKNLANGKGLLIVNTTGQVTLENLEFSGAKVSDHNGAGIRWSAGDLTIKSSYFHDNQEGILSLDIPNGHLKIESSEFANNGYGDGYSHGIYINKVASVEVNNSYFHDTVSGHLIKSRAALTTVTNSTLIDSDSSYAIDTPNGGVVTIIGNKIQQGAGTDNPAIIHYGGETSKGTYDANTLTIDGNTIVNQKSGGYVLAEQLTPTATDISGNVFYGVGKFSNVASVVAHDTVNLPALPDLLNGVQAMNGTVGAPVVSVDANAVARLYAVALDRMPDADGLTFWVNQEKAGMSHAAVAQDFVNSPEFRTNTAALDNHGFLSLLYDTAFHRAPDAVGEQAWLNFLGAGHSRGEVLIGFADSAEMKAATASWNYTG</sequence>
<keyword evidence="4" id="KW-1185">Reference proteome</keyword>
<feature type="domain" description="Right handed beta helix" evidence="1">
    <location>
        <begin position="68"/>
        <end position="211"/>
    </location>
</feature>
<evidence type="ECO:0000313" key="4">
    <source>
        <dbReference type="Proteomes" id="UP000681075"/>
    </source>
</evidence>
<dbReference type="SUPFAM" id="SSF51126">
    <property type="entry name" value="Pectin lyase-like"/>
    <property type="match status" value="1"/>
</dbReference>
<dbReference type="Pfam" id="PF13946">
    <property type="entry name" value="DUF4214"/>
    <property type="match status" value="1"/>
</dbReference>
<evidence type="ECO:0008006" key="5">
    <source>
        <dbReference type="Google" id="ProtNLM"/>
    </source>
</evidence>
<evidence type="ECO:0000259" key="2">
    <source>
        <dbReference type="Pfam" id="PF13946"/>
    </source>
</evidence>
<dbReference type="InterPro" id="IPR038255">
    <property type="entry name" value="PBS_linker_sf"/>
</dbReference>
<dbReference type="InterPro" id="IPR006626">
    <property type="entry name" value="PbH1"/>
</dbReference>
<protein>
    <recommendedName>
        <fullName evidence="5">DUF4214 domain-containing protein</fullName>
    </recommendedName>
</protein>
<evidence type="ECO:0000313" key="3">
    <source>
        <dbReference type="EMBL" id="GIL39046.1"/>
    </source>
</evidence>
<dbReference type="RefSeq" id="WP_420242145.1">
    <property type="nucleotide sequence ID" value="NZ_BOPV01000001.1"/>
</dbReference>
<organism evidence="3 4">
    <name type="scientific">Roseiterribacter gracilis</name>
    <dbReference type="NCBI Taxonomy" id="2812848"/>
    <lineage>
        <taxon>Bacteria</taxon>
        <taxon>Pseudomonadati</taxon>
        <taxon>Pseudomonadota</taxon>
        <taxon>Alphaproteobacteria</taxon>
        <taxon>Rhodospirillales</taxon>
        <taxon>Roseiterribacteraceae</taxon>
        <taxon>Roseiterribacter</taxon>
    </lineage>
</organism>
<dbReference type="Pfam" id="PF13229">
    <property type="entry name" value="Beta_helix"/>
    <property type="match status" value="1"/>
</dbReference>
<dbReference type="InterPro" id="IPR025282">
    <property type="entry name" value="DUF4214"/>
</dbReference>
<dbReference type="InterPro" id="IPR039448">
    <property type="entry name" value="Beta_helix"/>
</dbReference>
<dbReference type="SMART" id="SM00710">
    <property type="entry name" value="PbH1"/>
    <property type="match status" value="5"/>
</dbReference>
<evidence type="ECO:0000259" key="1">
    <source>
        <dbReference type="Pfam" id="PF13229"/>
    </source>
</evidence>
<dbReference type="InterPro" id="IPR011050">
    <property type="entry name" value="Pectin_lyase_fold/virulence"/>
</dbReference>
<dbReference type="Gene3D" id="2.160.20.10">
    <property type="entry name" value="Single-stranded right-handed beta-helix, Pectin lyase-like"/>
    <property type="match status" value="1"/>
</dbReference>
<accession>A0A8S8XCV6</accession>
<dbReference type="Gene3D" id="1.10.3130.20">
    <property type="entry name" value="Phycobilisome linker domain"/>
    <property type="match status" value="1"/>
</dbReference>
<feature type="domain" description="DUF4214" evidence="2">
    <location>
        <begin position="355"/>
        <end position="422"/>
    </location>
</feature>
<dbReference type="InterPro" id="IPR012334">
    <property type="entry name" value="Pectin_lyas_fold"/>
</dbReference>
<gene>
    <name evidence="3" type="ORF">TMPK1_12830</name>
</gene>
<dbReference type="EMBL" id="BOPV01000001">
    <property type="protein sequence ID" value="GIL39046.1"/>
    <property type="molecule type" value="Genomic_DNA"/>
</dbReference>